<name>A0AC58NSE0_CAMBA</name>
<accession>A0AC58NSE0</accession>
<organism evidence="1 2">
    <name type="scientific">Camelus bactrianus</name>
    <name type="common">Bactrian camel</name>
    <dbReference type="NCBI Taxonomy" id="9837"/>
    <lineage>
        <taxon>Eukaryota</taxon>
        <taxon>Metazoa</taxon>
        <taxon>Chordata</taxon>
        <taxon>Craniata</taxon>
        <taxon>Vertebrata</taxon>
        <taxon>Euteleostomi</taxon>
        <taxon>Mammalia</taxon>
        <taxon>Eutheria</taxon>
        <taxon>Laurasiatheria</taxon>
        <taxon>Artiodactyla</taxon>
        <taxon>Tylopoda</taxon>
        <taxon>Camelidae</taxon>
        <taxon>Camelus</taxon>
    </lineage>
</organism>
<dbReference type="Proteomes" id="UP001732780">
    <property type="component" value="Chromosome 17"/>
</dbReference>
<evidence type="ECO:0000313" key="1">
    <source>
        <dbReference type="Proteomes" id="UP001732780"/>
    </source>
</evidence>
<dbReference type="RefSeq" id="XP_074200685.1">
    <property type="nucleotide sequence ID" value="XM_074344584.1"/>
</dbReference>
<proteinExistence type="predicted"/>
<protein>
    <submittedName>
        <fullName evidence="2">Bis(5'-adenosyl)-triphosphatase isoform X4</fullName>
    </submittedName>
</protein>
<keyword evidence="1" id="KW-1185">Reference proteome</keyword>
<sequence>MKSSLPNEHQEMTGNRQPRLAPRTPFSSRNMTKRRRTPPPCGDRRRRWPQKLQRCGPTSSDAGMKELEQILEREEMGLVLSDPAALEMKLSSLYELLQFHNLPQSILLHLWKPLGLCFNHSD</sequence>
<gene>
    <name evidence="2" type="primary">FHIT</name>
</gene>
<evidence type="ECO:0000313" key="2">
    <source>
        <dbReference type="RefSeq" id="XP_074200685.1"/>
    </source>
</evidence>
<reference evidence="2" key="1">
    <citation type="submission" date="2025-08" db="UniProtKB">
        <authorList>
            <consortium name="RefSeq"/>
        </authorList>
    </citation>
    <scope>IDENTIFICATION</scope>
    <source>
        <tissue evidence="2">Blood</tissue>
    </source>
</reference>